<protein>
    <recommendedName>
        <fullName evidence="3">Glycosyl transferase</fullName>
    </recommendedName>
</protein>
<evidence type="ECO:0008006" key="3">
    <source>
        <dbReference type="Google" id="ProtNLM"/>
    </source>
</evidence>
<gene>
    <name evidence="1" type="ORF">EG244_18080</name>
</gene>
<name>A0A3P3D5X7_9RHOB</name>
<dbReference type="EMBL" id="RRAZ01000041">
    <property type="protein sequence ID" value="RRH69780.1"/>
    <property type="molecule type" value="Genomic_DNA"/>
</dbReference>
<proteinExistence type="predicted"/>
<dbReference type="Proteomes" id="UP000282125">
    <property type="component" value="Unassembled WGS sequence"/>
</dbReference>
<comment type="caution">
    <text evidence="1">The sequence shown here is derived from an EMBL/GenBank/DDBJ whole genome shotgun (WGS) entry which is preliminary data.</text>
</comment>
<organism evidence="1 2">
    <name type="scientific">Falsigemmobacter faecalis</name>
    <dbReference type="NCBI Taxonomy" id="2488730"/>
    <lineage>
        <taxon>Bacteria</taxon>
        <taxon>Pseudomonadati</taxon>
        <taxon>Pseudomonadota</taxon>
        <taxon>Alphaproteobacteria</taxon>
        <taxon>Rhodobacterales</taxon>
        <taxon>Paracoccaceae</taxon>
        <taxon>Falsigemmobacter</taxon>
    </lineage>
</organism>
<evidence type="ECO:0000313" key="2">
    <source>
        <dbReference type="Proteomes" id="UP000282125"/>
    </source>
</evidence>
<sequence length="278" mass="31703">MPSVAPQALPQSVALLTFVLQEHHLVILEDWLDFFDHPITELVVHVGAGPGISARLQHLCATRAIRLQNLGPTSARETTDEEQRLLAAQFEAVTADFGCVVRLDTLPFRTAETLWQEATMTALASMGASFITGSTLPFRADLPTEDPSLLLTRRLSNCFLLIRPDVWRELQQGIPGSAEKHGRFLVEGAAEDYVQAQGLWGLRLLNRPDLRIFHCQEWGPRLLVVRARFRAGYRIARYLKGYQDDPPKTASHNYLERRPPILKRIRIFIGYWRRRLFR</sequence>
<keyword evidence="2" id="KW-1185">Reference proteome</keyword>
<reference evidence="1 2" key="1">
    <citation type="submission" date="2018-11" db="EMBL/GenBank/DDBJ databases">
        <title>Gemmobacter sp. nov., YIM 102744-1 draft genome.</title>
        <authorList>
            <person name="Li G."/>
            <person name="Jiang Y."/>
        </authorList>
    </citation>
    <scope>NUCLEOTIDE SEQUENCE [LARGE SCALE GENOMIC DNA]</scope>
    <source>
        <strain evidence="1 2">YIM 102744-1</strain>
    </source>
</reference>
<dbReference type="OrthoDB" id="7777739at2"/>
<evidence type="ECO:0000313" key="1">
    <source>
        <dbReference type="EMBL" id="RRH69780.1"/>
    </source>
</evidence>
<accession>A0A3P3D5X7</accession>
<dbReference type="AlphaFoldDB" id="A0A3P3D5X7"/>
<dbReference type="RefSeq" id="WP_124966575.1">
    <property type="nucleotide sequence ID" value="NZ_RRAZ01000041.1"/>
</dbReference>